<keyword evidence="4" id="KW-0808">Transferase</keyword>
<keyword evidence="10 11" id="KW-0040">ANK repeat</keyword>
<dbReference type="InterPro" id="IPR056760">
    <property type="entry name" value="RING_XB3-like"/>
</dbReference>
<dbReference type="InterPro" id="IPR002110">
    <property type="entry name" value="Ankyrin_rpt"/>
</dbReference>
<comment type="catalytic activity">
    <reaction evidence="1">
        <text>S-ubiquitinyl-[E2 ubiquitin-conjugating enzyme]-L-cysteine + [acceptor protein]-L-lysine = [E2 ubiquitin-conjugating enzyme]-L-cysteine + N(6)-ubiquitinyl-[acceptor protein]-L-lysine.</text>
        <dbReference type="EC" id="2.3.2.27"/>
    </reaction>
</comment>
<evidence type="ECO:0000256" key="13">
    <source>
        <dbReference type="SAM" id="Coils"/>
    </source>
</evidence>
<evidence type="ECO:0000256" key="3">
    <source>
        <dbReference type="ARBA" id="ARBA00012483"/>
    </source>
</evidence>
<evidence type="ECO:0000256" key="10">
    <source>
        <dbReference type="ARBA" id="ARBA00023043"/>
    </source>
</evidence>
<evidence type="ECO:0000313" key="16">
    <source>
        <dbReference type="EMBL" id="KAG8488491.1"/>
    </source>
</evidence>
<evidence type="ECO:0000256" key="8">
    <source>
        <dbReference type="ARBA" id="ARBA00022786"/>
    </source>
</evidence>
<dbReference type="SUPFAM" id="SSF48403">
    <property type="entry name" value="Ankyrin repeat"/>
    <property type="match status" value="1"/>
</dbReference>
<dbReference type="EC" id="2.3.2.27" evidence="3"/>
<comment type="caution">
    <text evidence="16">The sequence shown here is derived from an EMBL/GenBank/DDBJ whole genome shotgun (WGS) entry which is preliminary data.</text>
</comment>
<dbReference type="EMBL" id="JAHUZN010000007">
    <property type="protein sequence ID" value="KAG8488491.1"/>
    <property type="molecule type" value="Genomic_DNA"/>
</dbReference>
<dbReference type="AlphaFoldDB" id="A0A8J5YZX0"/>
<dbReference type="Proteomes" id="UP000701853">
    <property type="component" value="Chromosome 7"/>
</dbReference>
<feature type="region of interest" description="Disordered" evidence="14">
    <location>
        <begin position="672"/>
        <end position="704"/>
    </location>
</feature>
<feature type="repeat" description="ANK" evidence="11">
    <location>
        <begin position="363"/>
        <end position="395"/>
    </location>
</feature>
<feature type="repeat" description="ANK" evidence="11">
    <location>
        <begin position="479"/>
        <end position="511"/>
    </location>
</feature>
<dbReference type="InterPro" id="IPR036691">
    <property type="entry name" value="Endo/exonu/phosph_ase_sf"/>
</dbReference>
<dbReference type="SUPFAM" id="SSF56219">
    <property type="entry name" value="DNase I-like"/>
    <property type="match status" value="1"/>
</dbReference>
<keyword evidence="9" id="KW-0862">Zinc</keyword>
<dbReference type="Pfam" id="PF12796">
    <property type="entry name" value="Ank_2"/>
    <property type="match status" value="2"/>
</dbReference>
<gene>
    <name evidence="16" type="ORF">CXB51_016401</name>
</gene>
<keyword evidence="17" id="KW-1185">Reference proteome</keyword>
<feature type="compositionally biased region" description="Basic and acidic residues" evidence="14">
    <location>
        <begin position="672"/>
        <end position="682"/>
    </location>
</feature>
<evidence type="ECO:0000256" key="4">
    <source>
        <dbReference type="ARBA" id="ARBA00022679"/>
    </source>
</evidence>
<dbReference type="PROSITE" id="PS50297">
    <property type="entry name" value="ANK_REP_REGION"/>
    <property type="match status" value="4"/>
</dbReference>
<proteinExistence type="predicted"/>
<evidence type="ECO:0000256" key="11">
    <source>
        <dbReference type="PROSITE-ProRule" id="PRU00023"/>
    </source>
</evidence>
<dbReference type="InterPro" id="IPR005135">
    <property type="entry name" value="Endo/exonuclease/phosphatase"/>
</dbReference>
<evidence type="ECO:0000256" key="14">
    <source>
        <dbReference type="SAM" id="MobiDB-lite"/>
    </source>
</evidence>
<feature type="compositionally biased region" description="Low complexity" evidence="14">
    <location>
        <begin position="694"/>
        <end position="704"/>
    </location>
</feature>
<evidence type="ECO:0000256" key="5">
    <source>
        <dbReference type="ARBA" id="ARBA00022723"/>
    </source>
</evidence>
<dbReference type="InterPro" id="IPR036770">
    <property type="entry name" value="Ankyrin_rpt-contain_sf"/>
</dbReference>
<dbReference type="PROSITE" id="PS50088">
    <property type="entry name" value="ANK_REPEAT"/>
    <property type="match status" value="4"/>
</dbReference>
<evidence type="ECO:0000256" key="1">
    <source>
        <dbReference type="ARBA" id="ARBA00000900"/>
    </source>
</evidence>
<dbReference type="SUPFAM" id="SSF57850">
    <property type="entry name" value="RING/U-box"/>
    <property type="match status" value="1"/>
</dbReference>
<keyword evidence="6" id="KW-0677">Repeat</keyword>
<organism evidence="16 17">
    <name type="scientific">Gossypium anomalum</name>
    <dbReference type="NCBI Taxonomy" id="47600"/>
    <lineage>
        <taxon>Eukaryota</taxon>
        <taxon>Viridiplantae</taxon>
        <taxon>Streptophyta</taxon>
        <taxon>Embryophyta</taxon>
        <taxon>Tracheophyta</taxon>
        <taxon>Spermatophyta</taxon>
        <taxon>Magnoliopsida</taxon>
        <taxon>eudicotyledons</taxon>
        <taxon>Gunneridae</taxon>
        <taxon>Pentapetalae</taxon>
        <taxon>rosids</taxon>
        <taxon>malvids</taxon>
        <taxon>Malvales</taxon>
        <taxon>Malvaceae</taxon>
        <taxon>Malvoideae</taxon>
        <taxon>Gossypium</taxon>
    </lineage>
</organism>
<keyword evidence="13" id="KW-0175">Coiled coil</keyword>
<dbReference type="Gene3D" id="1.25.40.20">
    <property type="entry name" value="Ankyrin repeat-containing domain"/>
    <property type="match status" value="2"/>
</dbReference>
<sequence>MSVFISFVYGSPNKQKPKDLWEKLNLSIPLESSPWVAIGDFNTILSSSEKSRGKSNGKRCPNFGDFVEQAELHDLGYKGPLFTWHRGSLFERLDRAVGNKAWAQYFPNCSVSHLPKIKSDHRPILLTLNPNSTLPKGMPFRFLAGWVEHPNFGNFVKDKWSFSGTMMDTLTTFTHDLKEWNKSVYGHISARKKILKQKACCDWLHFGDCNTKFFHACTLRQRKHNRITAIRNEVGDWLYDSEAVEAEANQFFQKLYGEDPGPMQSLPLSNFPRLEHDNISFLEKQMGQGLSCVASQENELFTAVQVGDFETVETLLEREPNLLHHTTVYDRHSALHIAAANGQIEILAMFLEKSVNPDVVNRHKQTPLMLAAMHGKISCVKRLIEAGANILMFDSLHGRTCLHYAAYYGHSDCLQAILSAAQSSPVAVSWGYARFVNIRDGRGATPLHLAACRKQPECVHILLYNGALVCASTGRYGFPGSTPLHLAARGGSLDCIRMLLAWGADRLQRDASGRISFVVALKHKHGACAALLNPSSAEPLVWPATLKFITELNEEAKSLLEQALMEANREREKNILKGTAYSLPSPSHPDSGLDDSASEASDTEVCCICFEQLCTIEVQDCGHQMCAQCTVALCCHKKPNPVTASLTTLVCPFCRSTIVQLVVAKMKCYDDTNRSTGEDSTSKPRKSRKPRNFSEGSSSFKSLSAVGSFSKIGVRSSGRIAAENEWIDKP</sequence>
<dbReference type="Gene3D" id="3.30.40.10">
    <property type="entry name" value="Zinc/RING finger domain, C3HC4 (zinc finger)"/>
    <property type="match status" value="1"/>
</dbReference>
<feature type="repeat" description="ANK" evidence="11">
    <location>
        <begin position="442"/>
        <end position="474"/>
    </location>
</feature>
<dbReference type="Gene3D" id="3.60.10.10">
    <property type="entry name" value="Endonuclease/exonuclease/phosphatase"/>
    <property type="match status" value="1"/>
</dbReference>
<evidence type="ECO:0000256" key="12">
    <source>
        <dbReference type="PROSITE-ProRule" id="PRU00175"/>
    </source>
</evidence>
<dbReference type="Pfam" id="PF03372">
    <property type="entry name" value="Exo_endo_phos"/>
    <property type="match status" value="1"/>
</dbReference>
<keyword evidence="7 12" id="KW-0863">Zinc-finger</keyword>
<dbReference type="InterPro" id="IPR001841">
    <property type="entry name" value="Znf_RING"/>
</dbReference>
<dbReference type="InterPro" id="IPR013083">
    <property type="entry name" value="Znf_RING/FYVE/PHD"/>
</dbReference>
<dbReference type="Pfam" id="PF00023">
    <property type="entry name" value="Ank"/>
    <property type="match status" value="1"/>
</dbReference>
<dbReference type="SMART" id="SM00248">
    <property type="entry name" value="ANK"/>
    <property type="match status" value="6"/>
</dbReference>
<evidence type="ECO:0000256" key="6">
    <source>
        <dbReference type="ARBA" id="ARBA00022737"/>
    </source>
</evidence>
<keyword evidence="5" id="KW-0479">Metal-binding</keyword>
<evidence type="ECO:0000256" key="9">
    <source>
        <dbReference type="ARBA" id="ARBA00022833"/>
    </source>
</evidence>
<dbReference type="PANTHER" id="PTHR24128">
    <property type="entry name" value="HOMEOBOX PROTEIN WARIAI"/>
    <property type="match status" value="1"/>
</dbReference>
<evidence type="ECO:0000256" key="7">
    <source>
        <dbReference type="ARBA" id="ARBA00022771"/>
    </source>
</evidence>
<dbReference type="GO" id="GO:0061630">
    <property type="term" value="F:ubiquitin protein ligase activity"/>
    <property type="evidence" value="ECO:0007669"/>
    <property type="project" value="UniProtKB-EC"/>
</dbReference>
<evidence type="ECO:0000313" key="17">
    <source>
        <dbReference type="Proteomes" id="UP000701853"/>
    </source>
</evidence>
<evidence type="ECO:0000259" key="15">
    <source>
        <dbReference type="PROSITE" id="PS50089"/>
    </source>
</evidence>
<evidence type="ECO:0000256" key="2">
    <source>
        <dbReference type="ARBA" id="ARBA00004906"/>
    </source>
</evidence>
<dbReference type="OrthoDB" id="1001832at2759"/>
<dbReference type="GO" id="GO:0008270">
    <property type="term" value="F:zinc ion binding"/>
    <property type="evidence" value="ECO:0007669"/>
    <property type="project" value="UniProtKB-KW"/>
</dbReference>
<dbReference type="PANTHER" id="PTHR24128:SF14">
    <property type="entry name" value="E3 UBIQUITIN-PROTEIN LIGASE XBAT31-RELATED"/>
    <property type="match status" value="1"/>
</dbReference>
<name>A0A8J5YZX0_9ROSI</name>
<accession>A0A8J5YZX0</accession>
<reference evidence="16 17" key="1">
    <citation type="journal article" date="2021" name="bioRxiv">
        <title>The Gossypium anomalum genome as a resource for cotton improvement and evolutionary analysis of hybrid incompatibility.</title>
        <authorList>
            <person name="Grover C.E."/>
            <person name="Yuan D."/>
            <person name="Arick M.A."/>
            <person name="Miller E.R."/>
            <person name="Hu G."/>
            <person name="Peterson D.G."/>
            <person name="Wendel J.F."/>
            <person name="Udall J.A."/>
        </authorList>
    </citation>
    <scope>NUCLEOTIDE SEQUENCE [LARGE SCALE GENOMIC DNA]</scope>
    <source>
        <strain evidence="16">JFW-Udall</strain>
        <tissue evidence="16">Leaf</tissue>
    </source>
</reference>
<keyword evidence="8" id="KW-0833">Ubl conjugation pathway</keyword>
<dbReference type="PROSITE" id="PS50089">
    <property type="entry name" value="ZF_RING_2"/>
    <property type="match status" value="1"/>
</dbReference>
<feature type="coiled-coil region" evidence="13">
    <location>
        <begin position="546"/>
        <end position="573"/>
    </location>
</feature>
<dbReference type="Pfam" id="PF24921">
    <property type="entry name" value="RING_XB3-XBAT31"/>
    <property type="match status" value="1"/>
</dbReference>
<feature type="domain" description="RING-type" evidence="15">
    <location>
        <begin position="606"/>
        <end position="655"/>
    </location>
</feature>
<comment type="pathway">
    <text evidence="2">Protein modification; protein ubiquitination.</text>
</comment>
<protein>
    <recommendedName>
        <fullName evidence="3">RING-type E3 ubiquitin transferase</fullName>
        <ecNumber evidence="3">2.3.2.27</ecNumber>
    </recommendedName>
</protein>
<feature type="repeat" description="ANK" evidence="11">
    <location>
        <begin position="330"/>
        <end position="362"/>
    </location>
</feature>